<gene>
    <name evidence="3" type="ORF">QWI33_26815</name>
    <name evidence="4" type="ORF">QWI33_28915</name>
</gene>
<evidence type="ECO:0000256" key="1">
    <source>
        <dbReference type="SAM" id="MobiDB-lite"/>
    </source>
</evidence>
<keyword evidence="2" id="KW-0472">Membrane</keyword>
<feature type="transmembrane region" description="Helical" evidence="2">
    <location>
        <begin position="62"/>
        <end position="83"/>
    </location>
</feature>
<keyword evidence="2" id="KW-0812">Transmembrane</keyword>
<feature type="compositionally biased region" description="Pro residues" evidence="1">
    <location>
        <begin position="10"/>
        <end position="21"/>
    </location>
</feature>
<dbReference type="RefSeq" id="WP_289959763.1">
    <property type="nucleotide sequence ID" value="NZ_JAUEMJ010000012.1"/>
</dbReference>
<dbReference type="EMBL" id="JAUEMJ010000016">
    <property type="protein sequence ID" value="MDN3243766.1"/>
    <property type="molecule type" value="Genomic_DNA"/>
</dbReference>
<feature type="transmembrane region" description="Helical" evidence="2">
    <location>
        <begin position="95"/>
        <end position="111"/>
    </location>
</feature>
<organism evidence="4 5">
    <name type="scientific">Glycomyces tritici</name>
    <dbReference type="NCBI Taxonomy" id="2665176"/>
    <lineage>
        <taxon>Bacteria</taxon>
        <taxon>Bacillati</taxon>
        <taxon>Actinomycetota</taxon>
        <taxon>Actinomycetes</taxon>
        <taxon>Glycomycetales</taxon>
        <taxon>Glycomycetaceae</taxon>
        <taxon>Glycomyces</taxon>
    </lineage>
</organism>
<dbReference type="EMBL" id="JAUEMJ010000012">
    <property type="protein sequence ID" value="MDN3243357.1"/>
    <property type="molecule type" value="Genomic_DNA"/>
</dbReference>
<evidence type="ECO:0000256" key="2">
    <source>
        <dbReference type="SAM" id="Phobius"/>
    </source>
</evidence>
<evidence type="ECO:0000313" key="5">
    <source>
        <dbReference type="Proteomes" id="UP001171902"/>
    </source>
</evidence>
<evidence type="ECO:0000313" key="4">
    <source>
        <dbReference type="EMBL" id="MDN3243766.1"/>
    </source>
</evidence>
<name>A0ABT7YYS9_9ACTN</name>
<feature type="region of interest" description="Disordered" evidence="1">
    <location>
        <begin position="1"/>
        <end position="54"/>
    </location>
</feature>
<keyword evidence="2" id="KW-1133">Transmembrane helix</keyword>
<dbReference type="Proteomes" id="UP001171902">
    <property type="component" value="Unassembled WGS sequence"/>
</dbReference>
<comment type="caution">
    <text evidence="4">The sequence shown here is derived from an EMBL/GenBank/DDBJ whole genome shotgun (WGS) entry which is preliminary data.</text>
</comment>
<keyword evidence="5" id="KW-1185">Reference proteome</keyword>
<accession>A0ABT7YYS9</accession>
<sequence>MTYQPDPRQPHPQPGVPPQHPQPGVQPGAHPQGLQSNPHPYAPGPVGPSGLTAEEEAQHRQLVLAGIGLLVVPILLAIILSAVDAPLDPKFTGPVFSAVLIAGAATLGKAYRFKRDTRRR</sequence>
<proteinExistence type="predicted"/>
<protein>
    <submittedName>
        <fullName evidence="4">Uncharacterized protein</fullName>
    </submittedName>
</protein>
<reference evidence="4" key="1">
    <citation type="submission" date="2023-06" db="EMBL/GenBank/DDBJ databases">
        <title>Gycomyces niveus sp.nov., a novel actinomycete isolated from soil in Shouguang.</title>
        <authorList>
            <person name="Yang X."/>
            <person name="Zhao J."/>
        </authorList>
    </citation>
    <scope>NUCLEOTIDE SEQUENCE</scope>
    <source>
        <strain evidence="4">NEAU C2</strain>
    </source>
</reference>
<evidence type="ECO:0000313" key="3">
    <source>
        <dbReference type="EMBL" id="MDN3243357.1"/>
    </source>
</evidence>
<feature type="compositionally biased region" description="Low complexity" evidence="1">
    <location>
        <begin position="22"/>
        <end position="33"/>
    </location>
</feature>